<dbReference type="EMBL" id="JAULSW010000005">
    <property type="protein sequence ID" value="KAK3381690.1"/>
    <property type="molecule type" value="Genomic_DNA"/>
</dbReference>
<evidence type="ECO:0000256" key="1">
    <source>
        <dbReference type="SAM" id="MobiDB-lite"/>
    </source>
</evidence>
<gene>
    <name evidence="2" type="ORF">B0H63DRAFT_212451</name>
</gene>
<comment type="caution">
    <text evidence="2">The sequence shown here is derived from an EMBL/GenBank/DDBJ whole genome shotgun (WGS) entry which is preliminary data.</text>
</comment>
<proteinExistence type="predicted"/>
<keyword evidence="3" id="KW-1185">Reference proteome</keyword>
<name>A0AAE0NHS1_9PEZI</name>
<dbReference type="AlphaFoldDB" id="A0AAE0NHS1"/>
<dbReference type="Proteomes" id="UP001285441">
    <property type="component" value="Unassembled WGS sequence"/>
</dbReference>
<feature type="region of interest" description="Disordered" evidence="1">
    <location>
        <begin position="1"/>
        <end position="25"/>
    </location>
</feature>
<accession>A0AAE0NHS1</accession>
<reference evidence="2" key="1">
    <citation type="journal article" date="2023" name="Mol. Phylogenet. Evol.">
        <title>Genome-scale phylogeny and comparative genomics of the fungal order Sordariales.</title>
        <authorList>
            <person name="Hensen N."/>
            <person name="Bonometti L."/>
            <person name="Westerberg I."/>
            <person name="Brannstrom I.O."/>
            <person name="Guillou S."/>
            <person name="Cros-Aarteil S."/>
            <person name="Calhoun S."/>
            <person name="Haridas S."/>
            <person name="Kuo A."/>
            <person name="Mondo S."/>
            <person name="Pangilinan J."/>
            <person name="Riley R."/>
            <person name="LaButti K."/>
            <person name="Andreopoulos B."/>
            <person name="Lipzen A."/>
            <person name="Chen C."/>
            <person name="Yan M."/>
            <person name="Daum C."/>
            <person name="Ng V."/>
            <person name="Clum A."/>
            <person name="Steindorff A."/>
            <person name="Ohm R.A."/>
            <person name="Martin F."/>
            <person name="Silar P."/>
            <person name="Natvig D.O."/>
            <person name="Lalanne C."/>
            <person name="Gautier V."/>
            <person name="Ament-Velasquez S.L."/>
            <person name="Kruys A."/>
            <person name="Hutchinson M.I."/>
            <person name="Powell A.J."/>
            <person name="Barry K."/>
            <person name="Miller A.N."/>
            <person name="Grigoriev I.V."/>
            <person name="Debuchy R."/>
            <person name="Gladieux P."/>
            <person name="Hiltunen Thoren M."/>
            <person name="Johannesson H."/>
        </authorList>
    </citation>
    <scope>NUCLEOTIDE SEQUENCE</scope>
    <source>
        <strain evidence="2">CBS 232.78</strain>
    </source>
</reference>
<organism evidence="2 3">
    <name type="scientific">Podospora didyma</name>
    <dbReference type="NCBI Taxonomy" id="330526"/>
    <lineage>
        <taxon>Eukaryota</taxon>
        <taxon>Fungi</taxon>
        <taxon>Dikarya</taxon>
        <taxon>Ascomycota</taxon>
        <taxon>Pezizomycotina</taxon>
        <taxon>Sordariomycetes</taxon>
        <taxon>Sordariomycetidae</taxon>
        <taxon>Sordariales</taxon>
        <taxon>Podosporaceae</taxon>
        <taxon>Podospora</taxon>
    </lineage>
</organism>
<reference evidence="2" key="2">
    <citation type="submission" date="2023-06" db="EMBL/GenBank/DDBJ databases">
        <authorList>
            <consortium name="Lawrence Berkeley National Laboratory"/>
            <person name="Haridas S."/>
            <person name="Hensen N."/>
            <person name="Bonometti L."/>
            <person name="Westerberg I."/>
            <person name="Brannstrom I.O."/>
            <person name="Guillou S."/>
            <person name="Cros-Aarteil S."/>
            <person name="Calhoun S."/>
            <person name="Kuo A."/>
            <person name="Mondo S."/>
            <person name="Pangilinan J."/>
            <person name="Riley R."/>
            <person name="LaButti K."/>
            <person name="Andreopoulos B."/>
            <person name="Lipzen A."/>
            <person name="Chen C."/>
            <person name="Yanf M."/>
            <person name="Daum C."/>
            <person name="Ng V."/>
            <person name="Clum A."/>
            <person name="Steindorff A."/>
            <person name="Ohm R."/>
            <person name="Martin F."/>
            <person name="Silar P."/>
            <person name="Natvig D."/>
            <person name="Lalanne C."/>
            <person name="Gautier V."/>
            <person name="Ament-velasquez S.L."/>
            <person name="Kruys A."/>
            <person name="Hutchinson M.I."/>
            <person name="Powell A.J."/>
            <person name="Barry K."/>
            <person name="Miller A.N."/>
            <person name="Grigoriev I.V."/>
            <person name="Debuchy R."/>
            <person name="Gladieux P."/>
            <person name="Thoren M.H."/>
            <person name="Johannesson H."/>
        </authorList>
    </citation>
    <scope>NUCLEOTIDE SEQUENCE</scope>
    <source>
        <strain evidence="2">CBS 232.78</strain>
    </source>
</reference>
<evidence type="ECO:0000313" key="2">
    <source>
        <dbReference type="EMBL" id="KAK3381690.1"/>
    </source>
</evidence>
<sequence length="171" mass="19593">MTDDEEDEGNDGDTVDDNATVDDDEDAFEYDYVADFDYDGMVVDHDDNMDGSALGSESVQIGERSVSKREIKYRDFALMDRNGRWVVIRCTCGYRWSKAPFKYNRAFKHFFPKPFPQQGGNKKIPKAEHSKLKSKIIEKFGLEGRPLLSNSKSSTMFHNTNWPLPLLYSSP</sequence>
<protein>
    <submittedName>
        <fullName evidence="2">Uncharacterized protein</fullName>
    </submittedName>
</protein>
<evidence type="ECO:0000313" key="3">
    <source>
        <dbReference type="Proteomes" id="UP001285441"/>
    </source>
</evidence>